<dbReference type="Gene3D" id="3.10.520.10">
    <property type="entry name" value="ApbE-like domains"/>
    <property type="match status" value="1"/>
</dbReference>
<dbReference type="NCBIfam" id="NF003322">
    <property type="entry name" value="PRK04334.1-2"/>
    <property type="match status" value="1"/>
</dbReference>
<name>A0A916QUP2_9RHOB</name>
<gene>
    <name evidence="1" type="ORF">GCM10011498_10980</name>
</gene>
<evidence type="ECO:0000313" key="1">
    <source>
        <dbReference type="EMBL" id="GGA12867.1"/>
    </source>
</evidence>
<sequence length="271" mass="27779">MIAAWITGDRLHLQHGPIDLIIGAEGDREAAFEAAKTRFSTVLDELVSELPLLRSPMPVAPQGRIARRMARAATGHADFVTPMAAVAGAVADEVLSAMLGQARITRAYVNNGGDIALHLGKGQRFEVGIAGLDASALGKVTLQSGDGIGGIATSGQGGRSLSLGIAQSVTVLADCAATADAAATLIANRVDLPDHPAITREKAEALDPDSDLGARLVVTGCGDISAADVTGALENGAKLARAMQTQGRIKAAYLLLQGQSRMIGTEELADA</sequence>
<dbReference type="PIRSF" id="PIRSF006421">
    <property type="entry name" value="UCP006421"/>
    <property type="match status" value="1"/>
</dbReference>
<comment type="caution">
    <text evidence="1">The sequence shown here is derived from an EMBL/GenBank/DDBJ whole genome shotgun (WGS) entry which is preliminary data.</text>
</comment>
<evidence type="ECO:0000313" key="2">
    <source>
        <dbReference type="Proteomes" id="UP000628017"/>
    </source>
</evidence>
<dbReference type="AlphaFoldDB" id="A0A916QUP2"/>
<proteinExistence type="predicted"/>
<accession>A0A916QUP2</accession>
<dbReference type="InterPro" id="IPR007183">
    <property type="entry name" value="UPF0280"/>
</dbReference>
<reference evidence="1" key="2">
    <citation type="submission" date="2020-09" db="EMBL/GenBank/DDBJ databases">
        <authorList>
            <person name="Sun Q."/>
            <person name="Zhou Y."/>
        </authorList>
    </citation>
    <scope>NUCLEOTIDE SEQUENCE</scope>
    <source>
        <strain evidence="1">CGMCC 1.15880</strain>
    </source>
</reference>
<reference evidence="1" key="1">
    <citation type="journal article" date="2014" name="Int. J. Syst. Evol. Microbiol.">
        <title>Complete genome sequence of Corynebacterium casei LMG S-19264T (=DSM 44701T), isolated from a smear-ripened cheese.</title>
        <authorList>
            <consortium name="US DOE Joint Genome Institute (JGI-PGF)"/>
            <person name="Walter F."/>
            <person name="Albersmeier A."/>
            <person name="Kalinowski J."/>
            <person name="Ruckert C."/>
        </authorList>
    </citation>
    <scope>NUCLEOTIDE SEQUENCE</scope>
    <source>
        <strain evidence="1">CGMCC 1.15880</strain>
    </source>
</reference>
<keyword evidence="2" id="KW-1185">Reference proteome</keyword>
<dbReference type="EMBL" id="BMKA01000002">
    <property type="protein sequence ID" value="GGA12867.1"/>
    <property type="molecule type" value="Genomic_DNA"/>
</dbReference>
<dbReference type="Proteomes" id="UP000628017">
    <property type="component" value="Unassembled WGS sequence"/>
</dbReference>
<dbReference type="RefSeq" id="WP_188671794.1">
    <property type="nucleotide sequence ID" value="NZ_BMKA01000002.1"/>
</dbReference>
<dbReference type="InterPro" id="IPR003374">
    <property type="entry name" value="ApbE-like_sf"/>
</dbReference>
<dbReference type="SUPFAM" id="SSF143631">
    <property type="entry name" value="ApbE-like"/>
    <property type="match status" value="1"/>
</dbReference>
<organism evidence="1 2">
    <name type="scientific">Neptunicoccus cionae</name>
    <dbReference type="NCBI Taxonomy" id="2035344"/>
    <lineage>
        <taxon>Bacteria</taxon>
        <taxon>Pseudomonadati</taxon>
        <taxon>Pseudomonadota</taxon>
        <taxon>Alphaproteobacteria</taxon>
        <taxon>Rhodobacterales</taxon>
        <taxon>Paracoccaceae</taxon>
        <taxon>Neptunicoccus</taxon>
    </lineage>
</organism>
<protein>
    <submittedName>
        <fullName evidence="1">Uncharacterized protein</fullName>
    </submittedName>
</protein>